<name>A0A1L6J5Z2_9SPHN</name>
<organism evidence="1 3">
    <name type="scientific">Sphingomonas koreensis</name>
    <dbReference type="NCBI Taxonomy" id="93064"/>
    <lineage>
        <taxon>Bacteria</taxon>
        <taxon>Pseudomonadati</taxon>
        <taxon>Pseudomonadota</taxon>
        <taxon>Alphaproteobacteria</taxon>
        <taxon>Sphingomonadales</taxon>
        <taxon>Sphingomonadaceae</taxon>
        <taxon>Sphingomonas</taxon>
    </lineage>
</organism>
<dbReference type="EMBL" id="CP018820">
    <property type="protein sequence ID" value="APR51325.1"/>
    <property type="molecule type" value="Genomic_DNA"/>
</dbReference>
<dbReference type="STRING" id="93064.BRX40_01780"/>
<evidence type="ECO:0000313" key="3">
    <source>
        <dbReference type="Proteomes" id="UP000185161"/>
    </source>
</evidence>
<dbReference type="KEGG" id="skr:BRX40_01780"/>
<reference evidence="2 4" key="3">
    <citation type="submission" date="2018-07" db="EMBL/GenBank/DDBJ databases">
        <title>Genomic and Epidemiologic Investigation of an Indolent Hospital Outbreak.</title>
        <authorList>
            <person name="Johnson R.C."/>
            <person name="Deming C."/>
            <person name="Conlan S."/>
            <person name="Zellmer C.J."/>
            <person name="Michelin A.V."/>
            <person name="Lee-Lin S."/>
            <person name="Thomas P.J."/>
            <person name="Park M."/>
            <person name="Weingarten R.A."/>
            <person name="Less J."/>
            <person name="Dekker J.P."/>
            <person name="Frank K.M."/>
            <person name="Musser K.A."/>
            <person name="Mcquiston J.R."/>
            <person name="Henderson D.K."/>
            <person name="Lau A.F."/>
            <person name="Palmore T.N."/>
            <person name="Segre J.A."/>
        </authorList>
    </citation>
    <scope>NUCLEOTIDE SEQUENCE [LARGE SCALE GENOMIC DNA]</scope>
    <source>
        <strain evidence="2 4">SK-NIH.Env10_0317</strain>
    </source>
</reference>
<keyword evidence="3" id="KW-1185">Reference proteome</keyword>
<proteinExistence type="predicted"/>
<gene>
    <name evidence="1" type="ORF">BRX40_01780</name>
    <name evidence="2" type="ORF">CA257_05385</name>
</gene>
<reference evidence="1" key="1">
    <citation type="submission" date="2016-12" db="EMBL/GenBank/DDBJ databases">
        <title>Whole genome sequencing of Sphingomonas koreensis.</title>
        <authorList>
            <person name="Conlan S."/>
            <person name="Thomas P.J."/>
            <person name="Mullikin J."/>
            <person name="Palmore T.N."/>
            <person name="Frank K.M."/>
            <person name="Segre J.A."/>
        </authorList>
    </citation>
    <scope>NUCLEOTIDE SEQUENCE</scope>
    <source>
        <strain evidence="1">ABOJV</strain>
    </source>
</reference>
<dbReference type="EMBL" id="QQWO01000004">
    <property type="protein sequence ID" value="RSV05401.1"/>
    <property type="molecule type" value="Genomic_DNA"/>
</dbReference>
<evidence type="ECO:0000313" key="1">
    <source>
        <dbReference type="EMBL" id="APR51325.1"/>
    </source>
</evidence>
<dbReference type="RefSeq" id="WP_075150473.1">
    <property type="nucleotide sequence ID" value="NZ_CP018820.1"/>
</dbReference>
<dbReference type="AlphaFoldDB" id="A0A1L6J5Z2"/>
<dbReference type="Proteomes" id="UP000185161">
    <property type="component" value="Chromosome"/>
</dbReference>
<reference evidence="3" key="2">
    <citation type="submission" date="2016-12" db="EMBL/GenBank/DDBJ databases">
        <title>Whole genome sequencing of Sphingomonas sp. ABOJV.</title>
        <authorList>
            <person name="Conlan S."/>
            <person name="Thomas P.J."/>
            <person name="Mullikin J."/>
            <person name="Palmore T.N."/>
            <person name="Frank K.M."/>
            <person name="Segre J.A."/>
        </authorList>
    </citation>
    <scope>NUCLEOTIDE SEQUENCE [LARGE SCALE GENOMIC DNA]</scope>
    <source>
        <strain evidence="3">ABOJV</strain>
    </source>
</reference>
<sequence>MAFTEDSDLLVVSTTDGNQYATGCGVNQWIVHAATEERRSRAWATILTAIGTGKKIRFWFKDTCSNWSYHSASAVMIVQ</sequence>
<protein>
    <submittedName>
        <fullName evidence="1">Uncharacterized protein</fullName>
    </submittedName>
</protein>
<dbReference type="Proteomes" id="UP000286681">
    <property type="component" value="Unassembled WGS sequence"/>
</dbReference>
<accession>A0A1L6J5Z2</accession>
<evidence type="ECO:0000313" key="4">
    <source>
        <dbReference type="Proteomes" id="UP000286681"/>
    </source>
</evidence>
<dbReference type="GeneID" id="44131279"/>
<evidence type="ECO:0000313" key="2">
    <source>
        <dbReference type="EMBL" id="RSV05401.1"/>
    </source>
</evidence>